<evidence type="ECO:0000256" key="5">
    <source>
        <dbReference type="ARBA" id="ARBA00022821"/>
    </source>
</evidence>
<feature type="region of interest" description="Disordered" evidence="7">
    <location>
        <begin position="169"/>
        <end position="200"/>
    </location>
</feature>
<feature type="region of interest" description="Disordered" evidence="7">
    <location>
        <begin position="1398"/>
        <end position="1451"/>
    </location>
</feature>
<dbReference type="InterPro" id="IPR038005">
    <property type="entry name" value="RX-like_CC"/>
</dbReference>
<dbReference type="SUPFAM" id="SSF52540">
    <property type="entry name" value="P-loop containing nucleoside triphosphate hydrolases"/>
    <property type="match status" value="1"/>
</dbReference>
<dbReference type="GO" id="GO:0002758">
    <property type="term" value="P:innate immune response-activating signaling pathway"/>
    <property type="evidence" value="ECO:0007669"/>
    <property type="project" value="UniProtKB-ARBA"/>
</dbReference>
<evidence type="ECO:0000256" key="4">
    <source>
        <dbReference type="ARBA" id="ARBA00022741"/>
    </source>
</evidence>
<dbReference type="GO" id="GO:0000166">
    <property type="term" value="F:nucleotide binding"/>
    <property type="evidence" value="ECO:0007669"/>
    <property type="project" value="UniProtKB-KW"/>
</dbReference>
<dbReference type="EnsemblPlants" id="OGLUM06G13760.1">
    <property type="protein sequence ID" value="OGLUM06G13760.1"/>
    <property type="gene ID" value="OGLUM06G13760"/>
</dbReference>
<evidence type="ECO:0000256" key="7">
    <source>
        <dbReference type="SAM" id="MobiDB-lite"/>
    </source>
</evidence>
<keyword evidence="3" id="KW-0677">Repeat</keyword>
<keyword evidence="12" id="KW-1185">Reference proteome</keyword>
<feature type="domain" description="Disease resistance protein winged helix" evidence="9">
    <location>
        <begin position="709"/>
        <end position="780"/>
    </location>
</feature>
<dbReference type="GO" id="GO:0042742">
    <property type="term" value="P:defense response to bacterium"/>
    <property type="evidence" value="ECO:0007669"/>
    <property type="project" value="UniProtKB-ARBA"/>
</dbReference>
<evidence type="ECO:0000256" key="6">
    <source>
        <dbReference type="ARBA" id="ARBA00023054"/>
    </source>
</evidence>
<keyword evidence="2" id="KW-0433">Leucine-rich repeat</keyword>
<dbReference type="GO" id="GO:0009626">
    <property type="term" value="P:plant-type hypersensitive response"/>
    <property type="evidence" value="ECO:0007669"/>
    <property type="project" value="UniProtKB-ARBA"/>
</dbReference>
<evidence type="ECO:0000259" key="8">
    <source>
        <dbReference type="Pfam" id="PF18052"/>
    </source>
</evidence>
<dbReference type="Gene3D" id="1.10.10.10">
    <property type="entry name" value="Winged helix-like DNA-binding domain superfamily/Winged helix DNA-binding domain"/>
    <property type="match status" value="1"/>
</dbReference>
<dbReference type="InterPro" id="IPR044974">
    <property type="entry name" value="Disease_R_plants"/>
</dbReference>
<dbReference type="HOGENOM" id="CLU_000837_7_3_1"/>
<reference evidence="11" key="2">
    <citation type="submission" date="2018-05" db="EMBL/GenBank/DDBJ databases">
        <title>OgluRS3 (Oryza glumaepatula Reference Sequence Version 3).</title>
        <authorList>
            <person name="Zhang J."/>
            <person name="Kudrna D."/>
            <person name="Lee S."/>
            <person name="Talag J."/>
            <person name="Welchert J."/>
            <person name="Wing R.A."/>
        </authorList>
    </citation>
    <scope>NUCLEOTIDE SEQUENCE [LARGE SCALE GENOMIC DNA]</scope>
</reference>
<dbReference type="Gene3D" id="1.20.5.4130">
    <property type="match status" value="1"/>
</dbReference>
<dbReference type="Gene3D" id="3.80.10.10">
    <property type="entry name" value="Ribonuclease Inhibitor"/>
    <property type="match status" value="2"/>
</dbReference>
<name>A0A0E0A8W6_9ORYZ</name>
<feature type="compositionally biased region" description="Low complexity" evidence="7">
    <location>
        <begin position="186"/>
        <end position="200"/>
    </location>
</feature>
<feature type="compositionally biased region" description="Gly residues" evidence="7">
    <location>
        <begin position="379"/>
        <end position="391"/>
    </location>
</feature>
<evidence type="ECO:0000259" key="9">
    <source>
        <dbReference type="Pfam" id="PF23559"/>
    </source>
</evidence>
<feature type="compositionally biased region" description="Basic and acidic residues" evidence="7">
    <location>
        <begin position="350"/>
        <end position="360"/>
    </location>
</feature>
<dbReference type="FunFam" id="1.10.10.10:FF:000322">
    <property type="entry name" value="Probable disease resistance protein At1g63360"/>
    <property type="match status" value="1"/>
</dbReference>
<reference evidence="11" key="1">
    <citation type="submission" date="2015-04" db="UniProtKB">
        <authorList>
            <consortium name="EnsemblPlants"/>
        </authorList>
    </citation>
    <scope>IDENTIFICATION</scope>
</reference>
<dbReference type="InterPro" id="IPR041118">
    <property type="entry name" value="Rx_N"/>
</dbReference>
<dbReference type="Gramene" id="OGLUM06G13760.1">
    <property type="protein sequence ID" value="OGLUM06G13760.1"/>
    <property type="gene ID" value="OGLUM06G13760"/>
</dbReference>
<sequence length="1451" mass="164004">MAELAAGAVSSLLGILRNEAQLLQRVGHDVEFIKEEMESMNSFLEHLARTAPPDGSHDEQVQTWMKQVRYLAHDCSNCIDHYLQRGDPAIHRARGGLRGYFWWAYWFVLEKVAQHKAAARLRELKERASDVGKRRMRYGVEIPGKVVPGAGGPASTALLPSSSSSCQAVAALPATQDDDEDRAGEQKAAAAAESSSSYYQQQDLEPPTLDNYFLDKIASWVEVRKSRESIRSIAVVASDNTASDIVSEGLTKAGVQFKHTVRINLPLVHYPSDYLGANEVLCYILRVCTIQKDNKDPNYVDNGIVRFKAWRQREQMIRIVSNKFEEHVPRRIQDLISKIEDMESKINVKTVGSEKTRQTYEEDSMNEGTDGGSKTIEGNAGGGRNAAGEKGGSQRARKREEGEARQLNKEVGAPRPKKKQAVERRLKKHEEKWKQAKDVLALEEQTLINNTAKELKQHMEGDMKTPTIKLLDTQYQAILREVFLTSNPEEATTAASATRIIHLVKQDILEEIQAIKSHGPREQKLGHDQVVSAIQDAKNKITQIGLKIKEQMIIKGMIDRINLYLKDGDTLFIIKCAKGSAVIVTTKNTQKASEFCYPPSEPITYSLVGLYHDIVLKLTQQLVNNEDDNNNSQILRDILDKCHPHEFCMKMFARALYANPNRSNKELGRLRDTLQISENSLDTKAKKIFKFSYRDLHREHKTCLLYLAIFPQGTNIRRSTLIARWLTEGLITKEDWPTAVRHAERCFDALIDRCLVSPGDISAKGEFKSCMVGDLIHGFITKIAKKQHILDARLSHIWAHHFSVFSGLRLRASDSIDMFVKKLYNYSSQLSLLKFLDLQGCQCFDKSSYLKAICNNISLLKYLSLRRTNITHLPSEINNLHDLEILDIPQTKVPEKETKFVLLLKLRRLLAGYTDPSPSFNDKGTNNRTFSCVRIPSKIEKMENMEVLSNVTASWYGYELKDIRKLWQLRKLGVVIKNKDRHLQNLFQAVGDLNECLQSISITITDTRSETTSKDSKILSDELYNRLIHPPKLLESWHQVEKKNLDVLADHPKLRSVRLRHDAYNDPSLTFKKEMFEHLKCLLVDGDNMKYMTDIIFEEGAAVELEKIVLSSTNVRSLRGVGRLPMLKELELEGNKSLFSFHGDVPLSGDGGAHQESNEPVSHSKDGAAPQKNNDVHVSPSEDGAAPHTSTDGQVPPSAEGPAPQIKTEVKITFKKGEFQQLKYFLFEDSKIVDIIIENGAVPELERIILLLTRKESQLTVSGSRAKLKEIEVKGDKSILLSLLKNANTIEKVILCDTSLNRDEAGRLAKKQNICCLVLSENSYEESELTFKKDEFPKLHLLTVRCSKIEKIIFNKGSAPNLEKIICSRPSFAELEPLPGIGNVEKLKELDLDGDNVPKQVKKDIRAHKNKPVLTPKKPQRQDQAPKEEHGDESWLRRGCASYFSKKKDQQ</sequence>
<evidence type="ECO:0000256" key="2">
    <source>
        <dbReference type="ARBA" id="ARBA00022614"/>
    </source>
</evidence>
<evidence type="ECO:0000259" key="10">
    <source>
        <dbReference type="Pfam" id="PF23598"/>
    </source>
</evidence>
<dbReference type="InterPro" id="IPR032675">
    <property type="entry name" value="LRR_dom_sf"/>
</dbReference>
<dbReference type="CDD" id="cd14798">
    <property type="entry name" value="RX-CC_like"/>
    <property type="match status" value="1"/>
</dbReference>
<dbReference type="Pfam" id="PF23559">
    <property type="entry name" value="WHD_DRP"/>
    <property type="match status" value="1"/>
</dbReference>
<protein>
    <submittedName>
        <fullName evidence="11">Uncharacterized protein</fullName>
    </submittedName>
</protein>
<keyword evidence="4" id="KW-0547">Nucleotide-binding</keyword>
<dbReference type="InterPro" id="IPR058922">
    <property type="entry name" value="WHD_DRP"/>
</dbReference>
<dbReference type="PANTHER" id="PTHR23155:SF1062">
    <property type="entry name" value="OS11G0579400 PROTEIN"/>
    <property type="match status" value="1"/>
</dbReference>
<feature type="region of interest" description="Disordered" evidence="7">
    <location>
        <begin position="1147"/>
        <end position="1203"/>
    </location>
</feature>
<dbReference type="eggNOG" id="KOG4658">
    <property type="taxonomic scope" value="Eukaryota"/>
</dbReference>
<dbReference type="Pfam" id="PF23598">
    <property type="entry name" value="LRR_14"/>
    <property type="match status" value="1"/>
</dbReference>
<keyword evidence="5" id="KW-0611">Plant defense</keyword>
<dbReference type="InterPro" id="IPR055414">
    <property type="entry name" value="LRR_R13L4/SHOC2-like"/>
</dbReference>
<keyword evidence="6" id="KW-0175">Coiled coil</keyword>
<dbReference type="SUPFAM" id="SSF52058">
    <property type="entry name" value="L domain-like"/>
    <property type="match status" value="1"/>
</dbReference>
<evidence type="ECO:0000256" key="1">
    <source>
        <dbReference type="ARBA" id="ARBA00008894"/>
    </source>
</evidence>
<dbReference type="InterPro" id="IPR027417">
    <property type="entry name" value="P-loop_NTPase"/>
</dbReference>
<feature type="domain" description="Disease resistance N-terminal" evidence="8">
    <location>
        <begin position="9"/>
        <end position="84"/>
    </location>
</feature>
<dbReference type="PANTHER" id="PTHR23155">
    <property type="entry name" value="DISEASE RESISTANCE PROTEIN RP"/>
    <property type="match status" value="1"/>
</dbReference>
<accession>A0A0E0A8W6</accession>
<proteinExistence type="inferred from homology"/>
<evidence type="ECO:0000313" key="12">
    <source>
        <dbReference type="Proteomes" id="UP000026961"/>
    </source>
</evidence>
<feature type="domain" description="Disease resistance R13L4/SHOC-2-like LRR" evidence="10">
    <location>
        <begin position="826"/>
        <end position="1132"/>
    </location>
</feature>
<organism evidence="11">
    <name type="scientific">Oryza glumipatula</name>
    <dbReference type="NCBI Taxonomy" id="40148"/>
    <lineage>
        <taxon>Eukaryota</taxon>
        <taxon>Viridiplantae</taxon>
        <taxon>Streptophyta</taxon>
        <taxon>Embryophyta</taxon>
        <taxon>Tracheophyta</taxon>
        <taxon>Spermatophyta</taxon>
        <taxon>Magnoliopsida</taxon>
        <taxon>Liliopsida</taxon>
        <taxon>Poales</taxon>
        <taxon>Poaceae</taxon>
        <taxon>BOP clade</taxon>
        <taxon>Oryzoideae</taxon>
        <taxon>Oryzeae</taxon>
        <taxon>Oryzinae</taxon>
        <taxon>Oryza</taxon>
    </lineage>
</organism>
<comment type="similarity">
    <text evidence="1">Belongs to the disease resistance NB-LRR family.</text>
</comment>
<feature type="region of interest" description="Disordered" evidence="7">
    <location>
        <begin position="350"/>
        <end position="423"/>
    </location>
</feature>
<feature type="compositionally biased region" description="Basic and acidic residues" evidence="7">
    <location>
        <begin position="1420"/>
        <end position="1436"/>
    </location>
</feature>
<dbReference type="Proteomes" id="UP000026961">
    <property type="component" value="Chromosome 6"/>
</dbReference>
<feature type="compositionally biased region" description="Basic and acidic residues" evidence="7">
    <location>
        <begin position="398"/>
        <end position="408"/>
    </location>
</feature>
<evidence type="ECO:0000313" key="11">
    <source>
        <dbReference type="EnsemblPlants" id="OGLUM06G13760.1"/>
    </source>
</evidence>
<evidence type="ECO:0000256" key="3">
    <source>
        <dbReference type="ARBA" id="ARBA00022737"/>
    </source>
</evidence>
<dbReference type="Pfam" id="PF18052">
    <property type="entry name" value="Rx_N"/>
    <property type="match status" value="1"/>
</dbReference>
<dbReference type="InterPro" id="IPR036388">
    <property type="entry name" value="WH-like_DNA-bd_sf"/>
</dbReference>